<evidence type="ECO:0000256" key="2">
    <source>
        <dbReference type="ARBA" id="ARBA00004174"/>
    </source>
</evidence>
<evidence type="ECO:0000256" key="13">
    <source>
        <dbReference type="ARBA" id="ARBA00043906"/>
    </source>
</evidence>
<keyword evidence="9 15" id="KW-0560">Oxidoreductase</keyword>
<dbReference type="OrthoDB" id="2789670at2759"/>
<dbReference type="PRINTS" id="PR00385">
    <property type="entry name" value="P450"/>
</dbReference>
<evidence type="ECO:0000256" key="12">
    <source>
        <dbReference type="ARBA" id="ARBA00023136"/>
    </source>
</evidence>
<dbReference type="PRINTS" id="PR00463">
    <property type="entry name" value="EP450I"/>
</dbReference>
<accession>A0A7R9MBP3</accession>
<dbReference type="InterPro" id="IPR050705">
    <property type="entry name" value="Cytochrome_P450_3A"/>
</dbReference>
<proteinExistence type="inferred from homology"/>
<evidence type="ECO:0000313" key="16">
    <source>
        <dbReference type="EMBL" id="CAD7657013.1"/>
    </source>
</evidence>
<evidence type="ECO:0000256" key="14">
    <source>
        <dbReference type="PIRSR" id="PIRSR602401-1"/>
    </source>
</evidence>
<dbReference type="AlphaFoldDB" id="A0A7R9MBP3"/>
<dbReference type="InterPro" id="IPR036396">
    <property type="entry name" value="Cyt_P450_sf"/>
</dbReference>
<name>A0A7R9MBP3_9ACAR</name>
<keyword evidence="10 14" id="KW-0408">Iron</keyword>
<dbReference type="GO" id="GO:0020037">
    <property type="term" value="F:heme binding"/>
    <property type="evidence" value="ECO:0007669"/>
    <property type="project" value="InterPro"/>
</dbReference>
<dbReference type="GO" id="GO:0008395">
    <property type="term" value="F:steroid hydroxylase activity"/>
    <property type="evidence" value="ECO:0007669"/>
    <property type="project" value="TreeGrafter"/>
</dbReference>
<dbReference type="GO" id="GO:0005789">
    <property type="term" value="C:endoplasmic reticulum membrane"/>
    <property type="evidence" value="ECO:0007669"/>
    <property type="project" value="UniProtKB-SubCell"/>
</dbReference>
<dbReference type="FunFam" id="1.10.630.10:FF:000042">
    <property type="entry name" value="Cytochrome P450"/>
    <property type="match status" value="1"/>
</dbReference>
<evidence type="ECO:0000256" key="10">
    <source>
        <dbReference type="ARBA" id="ARBA00023004"/>
    </source>
</evidence>
<dbReference type="Proteomes" id="UP000728032">
    <property type="component" value="Unassembled WGS sequence"/>
</dbReference>
<dbReference type="PANTHER" id="PTHR24302">
    <property type="entry name" value="CYTOCHROME P450 FAMILY 3"/>
    <property type="match status" value="1"/>
</dbReference>
<protein>
    <recommendedName>
        <fullName evidence="18">Cytochrome P450</fullName>
    </recommendedName>
</protein>
<sequence length="492" mass="56074">RNGKCFGVYELGKPVLYLSDPELIREVLVKDFHIFTNRRDTRTGGDPIFEHQIFVTRDSQWKRIRPVISPTFTIAKLKRMTPLILECVDTMNDNIDKIIAKSNGNLSAPVDIKIVTGAYSMESTIQLAFGRKVSALDDPNNPIIENSRKILSPSLLSMVKFSIIMFAPNVAQMLRISMFDKRVTKFFRDFTLNLIDERQRVLETGSPVKRVDFLQLMLDSMRDNNETIDGSNDYTDSKSAEKYREIQPTDDMTDKSLSYDEIIAQCTMFLMAGYESIAATLSMCLYTIAKHPEVQQKLYEEIHTFHGQKKSSADSYESINALKYMEAVIDEILRLYGNAIFIERVPNEDYELKGTGITVKKDHVVYIPTYAMHRDPEYFADPEAFRPERFLTENITHNPYTYLPWGAGPRNCIGMKLAQLEIRLALVNLVHRYVFHTADKPVQFFGANGALTQKSVYLKIILGVDALSISTGRLASRDISRSGSIYADPMNN</sequence>
<gene>
    <name evidence="16" type="ORF">ONB1V03_LOCUS13647</name>
</gene>
<evidence type="ECO:0000256" key="8">
    <source>
        <dbReference type="ARBA" id="ARBA00022848"/>
    </source>
</evidence>
<evidence type="ECO:0000256" key="9">
    <source>
        <dbReference type="ARBA" id="ARBA00023002"/>
    </source>
</evidence>
<dbReference type="InterPro" id="IPR017972">
    <property type="entry name" value="Cyt_P450_CS"/>
</dbReference>
<feature type="binding site" description="axial binding residue" evidence="14">
    <location>
        <position position="412"/>
    </location>
    <ligand>
        <name>heme</name>
        <dbReference type="ChEBI" id="CHEBI:30413"/>
    </ligand>
    <ligandPart>
        <name>Fe</name>
        <dbReference type="ChEBI" id="CHEBI:18248"/>
    </ligandPart>
</feature>
<dbReference type="GO" id="GO:0016705">
    <property type="term" value="F:oxidoreductase activity, acting on paired donors, with incorporation or reduction of molecular oxygen"/>
    <property type="evidence" value="ECO:0007669"/>
    <property type="project" value="InterPro"/>
</dbReference>
<dbReference type="GO" id="GO:0005506">
    <property type="term" value="F:iron ion binding"/>
    <property type="evidence" value="ECO:0007669"/>
    <property type="project" value="InterPro"/>
</dbReference>
<evidence type="ECO:0000256" key="3">
    <source>
        <dbReference type="ARBA" id="ARBA00004406"/>
    </source>
</evidence>
<keyword evidence="11 15" id="KW-0503">Monooxygenase</keyword>
<keyword evidence="7" id="KW-0256">Endoplasmic reticulum</keyword>
<organism evidence="16">
    <name type="scientific">Oppiella nova</name>
    <dbReference type="NCBI Taxonomy" id="334625"/>
    <lineage>
        <taxon>Eukaryota</taxon>
        <taxon>Metazoa</taxon>
        <taxon>Ecdysozoa</taxon>
        <taxon>Arthropoda</taxon>
        <taxon>Chelicerata</taxon>
        <taxon>Arachnida</taxon>
        <taxon>Acari</taxon>
        <taxon>Acariformes</taxon>
        <taxon>Sarcoptiformes</taxon>
        <taxon>Oribatida</taxon>
        <taxon>Brachypylina</taxon>
        <taxon>Oppioidea</taxon>
        <taxon>Oppiidae</taxon>
        <taxon>Oppiella</taxon>
    </lineage>
</organism>
<evidence type="ECO:0000256" key="11">
    <source>
        <dbReference type="ARBA" id="ARBA00023033"/>
    </source>
</evidence>
<keyword evidence="17" id="KW-1185">Reference proteome</keyword>
<dbReference type="CDD" id="cd11055">
    <property type="entry name" value="CYP3A-like"/>
    <property type="match status" value="1"/>
</dbReference>
<dbReference type="PROSITE" id="PS00086">
    <property type="entry name" value="CYTOCHROME_P450"/>
    <property type="match status" value="1"/>
</dbReference>
<evidence type="ECO:0000256" key="1">
    <source>
        <dbReference type="ARBA" id="ARBA00001971"/>
    </source>
</evidence>
<evidence type="ECO:0000256" key="6">
    <source>
        <dbReference type="ARBA" id="ARBA00022723"/>
    </source>
</evidence>
<comment type="similarity">
    <text evidence="4 15">Belongs to the cytochrome P450 family.</text>
</comment>
<dbReference type="EMBL" id="CAJPVJ010012215">
    <property type="protein sequence ID" value="CAG2174200.1"/>
    <property type="molecule type" value="Genomic_DNA"/>
</dbReference>
<comment type="function">
    <text evidence="13">Cytochromes P450 are a group of heme-thiolate monooxygenases. They oxidize a variety of structurally unrelated compounds, including steroids, fatty acids, and xenobiotics.</text>
</comment>
<feature type="non-terminal residue" evidence="16">
    <location>
        <position position="492"/>
    </location>
</feature>
<dbReference type="Pfam" id="PF00067">
    <property type="entry name" value="p450"/>
    <property type="match status" value="1"/>
</dbReference>
<dbReference type="EMBL" id="OC927040">
    <property type="protein sequence ID" value="CAD7657013.1"/>
    <property type="molecule type" value="Genomic_DNA"/>
</dbReference>
<dbReference type="InterPro" id="IPR002401">
    <property type="entry name" value="Cyt_P450_E_grp-I"/>
</dbReference>
<keyword evidence="8" id="KW-0492">Microsome</keyword>
<reference evidence="16" key="1">
    <citation type="submission" date="2020-11" db="EMBL/GenBank/DDBJ databases">
        <authorList>
            <person name="Tran Van P."/>
        </authorList>
    </citation>
    <scope>NUCLEOTIDE SEQUENCE</scope>
</reference>
<evidence type="ECO:0000313" key="17">
    <source>
        <dbReference type="Proteomes" id="UP000728032"/>
    </source>
</evidence>
<evidence type="ECO:0008006" key="18">
    <source>
        <dbReference type="Google" id="ProtNLM"/>
    </source>
</evidence>
<comment type="subcellular location">
    <subcellularLocation>
        <location evidence="3">Endoplasmic reticulum membrane</location>
        <topology evidence="3">Peripheral membrane protein</topology>
    </subcellularLocation>
    <subcellularLocation>
        <location evidence="2">Microsome membrane</location>
        <topology evidence="2">Peripheral membrane protein</topology>
    </subcellularLocation>
</comment>
<keyword evidence="12" id="KW-0472">Membrane</keyword>
<dbReference type="Gene3D" id="1.10.630.10">
    <property type="entry name" value="Cytochrome P450"/>
    <property type="match status" value="1"/>
</dbReference>
<dbReference type="InterPro" id="IPR001128">
    <property type="entry name" value="Cyt_P450"/>
</dbReference>
<keyword evidence="5 14" id="KW-0349">Heme</keyword>
<evidence type="ECO:0000256" key="15">
    <source>
        <dbReference type="RuleBase" id="RU000461"/>
    </source>
</evidence>
<evidence type="ECO:0000256" key="4">
    <source>
        <dbReference type="ARBA" id="ARBA00010617"/>
    </source>
</evidence>
<evidence type="ECO:0000256" key="5">
    <source>
        <dbReference type="ARBA" id="ARBA00022617"/>
    </source>
</evidence>
<comment type="cofactor">
    <cofactor evidence="1 14">
        <name>heme</name>
        <dbReference type="ChEBI" id="CHEBI:30413"/>
    </cofactor>
</comment>
<evidence type="ECO:0000256" key="7">
    <source>
        <dbReference type="ARBA" id="ARBA00022824"/>
    </source>
</evidence>
<dbReference type="SUPFAM" id="SSF48264">
    <property type="entry name" value="Cytochrome P450"/>
    <property type="match status" value="1"/>
</dbReference>
<dbReference type="PANTHER" id="PTHR24302:SF15">
    <property type="entry name" value="FATTY-ACID PEROXYGENASE"/>
    <property type="match status" value="1"/>
</dbReference>
<keyword evidence="6 14" id="KW-0479">Metal-binding</keyword>